<comment type="caution">
    <text evidence="1">The sequence shown here is derived from an EMBL/GenBank/DDBJ whole genome shotgun (WGS) entry which is preliminary data.</text>
</comment>
<dbReference type="Proteomes" id="UP000434036">
    <property type="component" value="Unassembled WGS sequence"/>
</dbReference>
<name>A0A6N8UA28_9FIRM</name>
<dbReference type="RefSeq" id="WP_160625718.1">
    <property type="nucleotide sequence ID" value="NZ_WUUQ01000006.1"/>
</dbReference>
<dbReference type="EMBL" id="WUUQ01000006">
    <property type="protein sequence ID" value="MXQ74335.1"/>
    <property type="molecule type" value="Genomic_DNA"/>
</dbReference>
<accession>A0A6N8UA28</accession>
<evidence type="ECO:0000313" key="2">
    <source>
        <dbReference type="Proteomes" id="UP000434036"/>
    </source>
</evidence>
<reference evidence="1 2" key="1">
    <citation type="submission" date="2019-12" db="EMBL/GenBank/DDBJ databases">
        <authorList>
            <person name="Yang R."/>
        </authorList>
    </citation>
    <scope>NUCLEOTIDE SEQUENCE [LARGE SCALE GENOMIC DNA]</scope>
    <source>
        <strain evidence="1 2">DONG20-135</strain>
    </source>
</reference>
<dbReference type="AlphaFoldDB" id="A0A6N8UA28"/>
<evidence type="ECO:0000313" key="1">
    <source>
        <dbReference type="EMBL" id="MXQ74335.1"/>
    </source>
</evidence>
<proteinExistence type="predicted"/>
<protein>
    <submittedName>
        <fullName evidence="1">Uncharacterized protein</fullName>
    </submittedName>
</protein>
<reference evidence="1 2" key="2">
    <citation type="submission" date="2020-01" db="EMBL/GenBank/DDBJ databases">
        <title>Clostridiaceae sp. nov. isolated from the gut of human by culturomics.</title>
        <authorList>
            <person name="Chang Y."/>
        </authorList>
    </citation>
    <scope>NUCLEOTIDE SEQUENCE [LARGE SCALE GENOMIC DNA]</scope>
    <source>
        <strain evidence="1 2">DONG20-135</strain>
    </source>
</reference>
<organism evidence="1 2">
    <name type="scientific">Copranaerobaculum intestinale</name>
    <dbReference type="NCBI Taxonomy" id="2692629"/>
    <lineage>
        <taxon>Bacteria</taxon>
        <taxon>Bacillati</taxon>
        <taxon>Bacillota</taxon>
        <taxon>Erysipelotrichia</taxon>
        <taxon>Erysipelotrichales</taxon>
        <taxon>Erysipelotrichaceae</taxon>
        <taxon>Copranaerobaculum</taxon>
    </lineage>
</organism>
<gene>
    <name evidence="1" type="ORF">GSF08_10410</name>
</gene>
<keyword evidence="2" id="KW-1185">Reference proteome</keyword>
<sequence length="159" mass="18315">MKIESTPRHICDVKQNELVFQSEEKESIDSILSKWLSKQKHADVSKHDQGNGFEVIIGNSEGENNIVFVSYHVNGVEENDKLEMEVKNVQQTFHAKFDDGHIPYKNGGKIYFYFYSKNDSKLCTKTFEIFVKVKGKNYLSAEKEVNMTSGEAVSLYYKK</sequence>